<keyword evidence="1" id="KW-0732">Signal</keyword>
<sequence length="138" mass="14743">MFKIGTVTVMAAVALAAFSTSASADTGPARDGAVRTSSVSVQQGPWAGCPVGAVCLYKGSTWESGVDKMFWSYGAHNLSNVYGSRILFNNQVADGGRPALATECYQYNGGNCVSDPIDMYTYRTRNFDQINSVKLYLG</sequence>
<reference evidence="3" key="1">
    <citation type="journal article" date="2019" name="Int. J. Syst. Evol. Microbiol.">
        <title>The Global Catalogue of Microorganisms (GCM) 10K type strain sequencing project: providing services to taxonomists for standard genome sequencing and annotation.</title>
        <authorList>
            <consortium name="The Broad Institute Genomics Platform"/>
            <consortium name="The Broad Institute Genome Sequencing Center for Infectious Disease"/>
            <person name="Wu L."/>
            <person name="Ma J."/>
        </authorList>
    </citation>
    <scope>NUCLEOTIDE SEQUENCE [LARGE SCALE GENOMIC DNA]</scope>
    <source>
        <strain evidence="3">TBRC 7912</strain>
    </source>
</reference>
<gene>
    <name evidence="2" type="ORF">ACFOYY_19130</name>
</gene>
<name>A0ABV8F3N8_9ACTN</name>
<comment type="caution">
    <text evidence="2">The sequence shown here is derived from an EMBL/GenBank/DDBJ whole genome shotgun (WGS) entry which is preliminary data.</text>
</comment>
<organism evidence="2 3">
    <name type="scientific">Streptosporangium jomthongense</name>
    <dbReference type="NCBI Taxonomy" id="1193683"/>
    <lineage>
        <taxon>Bacteria</taxon>
        <taxon>Bacillati</taxon>
        <taxon>Actinomycetota</taxon>
        <taxon>Actinomycetes</taxon>
        <taxon>Streptosporangiales</taxon>
        <taxon>Streptosporangiaceae</taxon>
        <taxon>Streptosporangium</taxon>
    </lineage>
</organism>
<feature type="signal peptide" evidence="1">
    <location>
        <begin position="1"/>
        <end position="24"/>
    </location>
</feature>
<evidence type="ECO:0000256" key="1">
    <source>
        <dbReference type="SAM" id="SignalP"/>
    </source>
</evidence>
<dbReference type="Proteomes" id="UP001595698">
    <property type="component" value="Unassembled WGS sequence"/>
</dbReference>
<evidence type="ECO:0000313" key="3">
    <source>
        <dbReference type="Proteomes" id="UP001595698"/>
    </source>
</evidence>
<accession>A0ABV8F3N8</accession>
<dbReference type="RefSeq" id="WP_362911661.1">
    <property type="nucleotide sequence ID" value="NZ_JBHSBC010000019.1"/>
</dbReference>
<protein>
    <recommendedName>
        <fullName evidence="4">Peptidase inhibitor family I36</fullName>
    </recommendedName>
</protein>
<keyword evidence="3" id="KW-1185">Reference proteome</keyword>
<evidence type="ECO:0000313" key="2">
    <source>
        <dbReference type="EMBL" id="MFC3982265.1"/>
    </source>
</evidence>
<feature type="chain" id="PRO_5046556181" description="Peptidase inhibitor family I36" evidence="1">
    <location>
        <begin position="25"/>
        <end position="138"/>
    </location>
</feature>
<proteinExistence type="predicted"/>
<dbReference type="EMBL" id="JBHSBC010000019">
    <property type="protein sequence ID" value="MFC3982265.1"/>
    <property type="molecule type" value="Genomic_DNA"/>
</dbReference>
<evidence type="ECO:0008006" key="4">
    <source>
        <dbReference type="Google" id="ProtNLM"/>
    </source>
</evidence>